<dbReference type="OMA" id="CLGENAR"/>
<dbReference type="Pfam" id="PF03066">
    <property type="entry name" value="Nucleoplasmin"/>
    <property type="match status" value="1"/>
</dbReference>
<organism evidence="10 11">
    <name type="scientific">Sphenodon punctatus</name>
    <name type="common">Tuatara</name>
    <name type="synonym">Hatteria punctata</name>
    <dbReference type="NCBI Taxonomy" id="8508"/>
    <lineage>
        <taxon>Eukaryota</taxon>
        <taxon>Metazoa</taxon>
        <taxon>Chordata</taxon>
        <taxon>Craniata</taxon>
        <taxon>Vertebrata</taxon>
        <taxon>Euteleostomi</taxon>
        <taxon>Lepidosauria</taxon>
        <taxon>Sphenodontia</taxon>
        <taxon>Sphenodontidae</taxon>
        <taxon>Sphenodon</taxon>
    </lineage>
</organism>
<comment type="similarity">
    <text evidence="2">Belongs to the nucleoplasmin family.</text>
</comment>
<dbReference type="AlphaFoldDB" id="A0A8D0GWQ2"/>
<dbReference type="GO" id="GO:0006338">
    <property type="term" value="P:chromatin remodeling"/>
    <property type="evidence" value="ECO:0007669"/>
    <property type="project" value="Ensembl"/>
</dbReference>
<comment type="subcellular location">
    <subcellularLocation>
        <location evidence="1">Nucleus</location>
    </subcellularLocation>
</comment>
<dbReference type="GO" id="GO:0045740">
    <property type="term" value="P:positive regulation of DNA replication"/>
    <property type="evidence" value="ECO:0007669"/>
    <property type="project" value="TreeGrafter"/>
</dbReference>
<evidence type="ECO:0000256" key="6">
    <source>
        <dbReference type="ARBA" id="ARBA00023242"/>
    </source>
</evidence>
<evidence type="ECO:0000256" key="2">
    <source>
        <dbReference type="ARBA" id="ARBA00010744"/>
    </source>
</evidence>
<evidence type="ECO:0000313" key="11">
    <source>
        <dbReference type="Proteomes" id="UP000694392"/>
    </source>
</evidence>
<dbReference type="Gene3D" id="2.60.120.340">
    <property type="entry name" value="Nucleoplasmin core domain"/>
    <property type="match status" value="1"/>
</dbReference>
<feature type="region of interest" description="Disordered" evidence="8">
    <location>
        <begin position="101"/>
        <end position="142"/>
    </location>
</feature>
<dbReference type="GO" id="GO:0007096">
    <property type="term" value="P:regulation of exit from mitosis"/>
    <property type="evidence" value="ECO:0007669"/>
    <property type="project" value="Ensembl"/>
</dbReference>
<dbReference type="GO" id="GO:0003723">
    <property type="term" value="F:RNA binding"/>
    <property type="evidence" value="ECO:0007669"/>
    <property type="project" value="TreeGrafter"/>
</dbReference>
<dbReference type="PANTHER" id="PTHR22747">
    <property type="entry name" value="NUCLEOPLASMIN"/>
    <property type="match status" value="1"/>
</dbReference>
<dbReference type="GO" id="GO:0009994">
    <property type="term" value="P:oocyte differentiation"/>
    <property type="evidence" value="ECO:0007669"/>
    <property type="project" value="Ensembl"/>
</dbReference>
<keyword evidence="3" id="KW-0217">Developmental protein</keyword>
<dbReference type="InterPro" id="IPR024057">
    <property type="entry name" value="Nucleoplasmin_core_dom"/>
</dbReference>
<evidence type="ECO:0000256" key="5">
    <source>
        <dbReference type="ARBA" id="ARBA00023186"/>
    </source>
</evidence>
<keyword evidence="7" id="KW-0278">Fertilization</keyword>
<reference evidence="10" key="2">
    <citation type="submission" date="2025-09" db="UniProtKB">
        <authorList>
            <consortium name="Ensembl"/>
        </authorList>
    </citation>
    <scope>IDENTIFICATION</scope>
</reference>
<keyword evidence="6" id="KW-0539">Nucleus</keyword>
<accession>A0A8D0GWQ2</accession>
<evidence type="ECO:0000256" key="1">
    <source>
        <dbReference type="ARBA" id="ARBA00004123"/>
    </source>
</evidence>
<keyword evidence="4" id="KW-0156">Chromatin regulator</keyword>
<proteinExistence type="inferred from homology"/>
<dbReference type="InterPro" id="IPR004301">
    <property type="entry name" value="Nucleoplasmin"/>
</dbReference>
<dbReference type="GeneTree" id="ENSGT00940000161418"/>
<evidence type="ECO:0000256" key="7">
    <source>
        <dbReference type="ARBA" id="ARBA00023279"/>
    </source>
</evidence>
<dbReference type="Ensembl" id="ENSSPUT00000015905.1">
    <property type="protein sequence ID" value="ENSSPUP00000014914.1"/>
    <property type="gene ID" value="ENSSPUG00000011509.1"/>
</dbReference>
<protein>
    <submittedName>
        <fullName evidence="10">Nucleophosmin/nucleoplasmin 2</fullName>
    </submittedName>
</protein>
<feature type="compositionally biased region" description="Polar residues" evidence="8">
    <location>
        <begin position="130"/>
        <end position="142"/>
    </location>
</feature>
<evidence type="ECO:0000256" key="3">
    <source>
        <dbReference type="ARBA" id="ARBA00022473"/>
    </source>
</evidence>
<dbReference type="GO" id="GO:0042393">
    <property type="term" value="F:histone binding"/>
    <property type="evidence" value="ECO:0007669"/>
    <property type="project" value="TreeGrafter"/>
</dbReference>
<dbReference type="GO" id="GO:0007338">
    <property type="term" value="P:single fertilization"/>
    <property type="evidence" value="ECO:0007669"/>
    <property type="project" value="UniProtKB-KW"/>
</dbReference>
<evidence type="ECO:0000256" key="8">
    <source>
        <dbReference type="SAM" id="MobiDB-lite"/>
    </source>
</evidence>
<dbReference type="GO" id="GO:0003682">
    <property type="term" value="F:chromatin binding"/>
    <property type="evidence" value="ECO:0007669"/>
    <property type="project" value="Ensembl"/>
</dbReference>
<dbReference type="GO" id="GO:0005730">
    <property type="term" value="C:nucleolus"/>
    <property type="evidence" value="ECO:0007669"/>
    <property type="project" value="TreeGrafter"/>
</dbReference>
<dbReference type="GO" id="GO:0005654">
    <property type="term" value="C:nucleoplasm"/>
    <property type="evidence" value="ECO:0007669"/>
    <property type="project" value="TreeGrafter"/>
</dbReference>
<dbReference type="GO" id="GO:0045836">
    <property type="term" value="P:positive regulation of meiotic nuclear division"/>
    <property type="evidence" value="ECO:0007669"/>
    <property type="project" value="Ensembl"/>
</dbReference>
<evidence type="ECO:0000259" key="9">
    <source>
        <dbReference type="Pfam" id="PF03066"/>
    </source>
</evidence>
<keyword evidence="11" id="KW-1185">Reference proteome</keyword>
<dbReference type="GO" id="GO:0000785">
    <property type="term" value="C:chromatin"/>
    <property type="evidence" value="ECO:0007669"/>
    <property type="project" value="Ensembl"/>
</dbReference>
<dbReference type="Proteomes" id="UP000694392">
    <property type="component" value="Unplaced"/>
</dbReference>
<evidence type="ECO:0000313" key="10">
    <source>
        <dbReference type="Ensembl" id="ENSSPUP00000014914.1"/>
    </source>
</evidence>
<keyword evidence="5" id="KW-0143">Chaperone</keyword>
<gene>
    <name evidence="10" type="primary">NPM2</name>
</gene>
<sequence length="142" mass="15995">MNSEKRTYVFEIPDEWHYEQQLALRTICLGENAKDEFNVVEFVPPENSKNPTPVPIVTLKPSVLPMATMVGLELTPPVTFRLRAGSGPVYITGQHVTCKLPREDEDEDEEEVEVEEEIQDESPTKPIKRQATTKTAGTAKVQ</sequence>
<name>A0A8D0GWQ2_SPHPU</name>
<reference evidence="10" key="1">
    <citation type="submission" date="2025-08" db="UniProtKB">
        <authorList>
            <consortium name="Ensembl"/>
        </authorList>
    </citation>
    <scope>IDENTIFICATION</scope>
</reference>
<dbReference type="GO" id="GO:0005737">
    <property type="term" value="C:cytoplasm"/>
    <property type="evidence" value="ECO:0007669"/>
    <property type="project" value="TreeGrafter"/>
</dbReference>
<dbReference type="PANTHER" id="PTHR22747:SF14">
    <property type="entry name" value="NUCLEOPLASMIN-2"/>
    <property type="match status" value="1"/>
</dbReference>
<feature type="compositionally biased region" description="Acidic residues" evidence="8">
    <location>
        <begin position="103"/>
        <end position="120"/>
    </location>
</feature>
<dbReference type="InterPro" id="IPR036824">
    <property type="entry name" value="Nucleoplasmin_core_dom_sf"/>
</dbReference>
<feature type="domain" description="Nucleoplasmin core" evidence="9">
    <location>
        <begin position="2"/>
        <end position="96"/>
    </location>
</feature>
<dbReference type="SUPFAM" id="SSF69203">
    <property type="entry name" value="Nucleoplasmin-like core domain"/>
    <property type="match status" value="1"/>
</dbReference>
<evidence type="ECO:0000256" key="4">
    <source>
        <dbReference type="ARBA" id="ARBA00022853"/>
    </source>
</evidence>